<dbReference type="Pfam" id="PF00318">
    <property type="entry name" value="Ribosomal_S2"/>
    <property type="match status" value="1"/>
</dbReference>
<dbReference type="CDD" id="cd01425">
    <property type="entry name" value="RPS2"/>
    <property type="match status" value="1"/>
</dbReference>
<comment type="similarity">
    <text evidence="1">Belongs to the universal ribosomal protein uS2 family.</text>
</comment>
<feature type="region of interest" description="Disordered" evidence="4">
    <location>
        <begin position="339"/>
        <end position="374"/>
    </location>
</feature>
<dbReference type="EMBL" id="MU853940">
    <property type="protein sequence ID" value="KAK3935124.1"/>
    <property type="molecule type" value="Genomic_DNA"/>
</dbReference>
<protein>
    <submittedName>
        <fullName evidence="5">Ribosomal protein S2, flavodoxin-like domain-containing protein</fullName>
    </submittedName>
</protein>
<evidence type="ECO:0000313" key="6">
    <source>
        <dbReference type="Proteomes" id="UP001303473"/>
    </source>
</evidence>
<evidence type="ECO:0000256" key="2">
    <source>
        <dbReference type="ARBA" id="ARBA00022980"/>
    </source>
</evidence>
<evidence type="ECO:0000313" key="5">
    <source>
        <dbReference type="EMBL" id="KAK3935124.1"/>
    </source>
</evidence>
<feature type="compositionally biased region" description="Low complexity" evidence="4">
    <location>
        <begin position="39"/>
        <end position="55"/>
    </location>
</feature>
<keyword evidence="2 5" id="KW-0689">Ribosomal protein</keyword>
<dbReference type="InterPro" id="IPR001865">
    <property type="entry name" value="Ribosomal_uS2"/>
</dbReference>
<accession>A0AAN6MXF8</accession>
<dbReference type="InterPro" id="IPR005706">
    <property type="entry name" value="Ribosomal_uS2_bac/mit/plastid"/>
</dbReference>
<organism evidence="5 6">
    <name type="scientific">Diplogelasinospora grovesii</name>
    <dbReference type="NCBI Taxonomy" id="303347"/>
    <lineage>
        <taxon>Eukaryota</taxon>
        <taxon>Fungi</taxon>
        <taxon>Dikarya</taxon>
        <taxon>Ascomycota</taxon>
        <taxon>Pezizomycotina</taxon>
        <taxon>Sordariomycetes</taxon>
        <taxon>Sordariomycetidae</taxon>
        <taxon>Sordariales</taxon>
        <taxon>Diplogelasinosporaceae</taxon>
        <taxon>Diplogelasinospora</taxon>
    </lineage>
</organism>
<dbReference type="HAMAP" id="MF_00291_B">
    <property type="entry name" value="Ribosomal_uS2_B"/>
    <property type="match status" value="1"/>
</dbReference>
<keyword evidence="3" id="KW-0687">Ribonucleoprotein</keyword>
<gene>
    <name evidence="5" type="ORF">QBC46DRAFT_398248</name>
</gene>
<dbReference type="PANTHER" id="PTHR12534:SF0">
    <property type="entry name" value="SMALL RIBOSOMAL SUBUNIT PROTEIN US2M"/>
    <property type="match status" value="1"/>
</dbReference>
<comment type="caution">
    <text evidence="5">The sequence shown here is derived from an EMBL/GenBank/DDBJ whole genome shotgun (WGS) entry which is preliminary data.</text>
</comment>
<dbReference type="AlphaFoldDB" id="A0AAN6MXF8"/>
<dbReference type="SUPFAM" id="SSF52313">
    <property type="entry name" value="Ribosomal protein S2"/>
    <property type="match status" value="1"/>
</dbReference>
<evidence type="ECO:0000256" key="1">
    <source>
        <dbReference type="ARBA" id="ARBA00006242"/>
    </source>
</evidence>
<dbReference type="GO" id="GO:0003735">
    <property type="term" value="F:structural constituent of ribosome"/>
    <property type="evidence" value="ECO:0007669"/>
    <property type="project" value="InterPro"/>
</dbReference>
<evidence type="ECO:0000256" key="4">
    <source>
        <dbReference type="SAM" id="MobiDB-lite"/>
    </source>
</evidence>
<dbReference type="PANTHER" id="PTHR12534">
    <property type="entry name" value="30S RIBOSOMAL PROTEIN S2 PROKARYOTIC AND ORGANELLAR"/>
    <property type="match status" value="1"/>
</dbReference>
<sequence length="374" mass="41647">MIIRNFAVRHGRRALAAPVPLSSLRALSTESTSMRTAVAEPSTSSPSPSAWSKTPAKADLDRIPENFHKFQDYQRQTQSLGSKVQLRYLPDEILKRPPTDATLEDLMAAQAHIGHNTSLWNPANARYIYGVRSGIHIISLETTAAHLRRAARVVEEVAYRAGLILFVGTRKGQTPIVVRAAELAGPTACHLFQKWTPGTITNRDQILAGGILQIVDENDRPLEGFESHLQERRPVVPDLVVCLNPMENYTMLHECGLANIPTIGIIDTDADPTWVTYQIPANDDSLRSAALIAMVLGKAGARGLQRRKDDAENGQVNWETPRDVQQYITVEMQRKAAEIQRARKEAEGEDGKPLREDPLDNETFRELLEPPHLR</sequence>
<feature type="region of interest" description="Disordered" evidence="4">
    <location>
        <begin position="32"/>
        <end position="56"/>
    </location>
</feature>
<dbReference type="InterPro" id="IPR023591">
    <property type="entry name" value="Ribosomal_uS2_flav_dom_sf"/>
</dbReference>
<evidence type="ECO:0000256" key="3">
    <source>
        <dbReference type="ARBA" id="ARBA00023274"/>
    </source>
</evidence>
<dbReference type="PRINTS" id="PR00395">
    <property type="entry name" value="RIBOSOMALS2"/>
</dbReference>
<dbReference type="InterPro" id="IPR018130">
    <property type="entry name" value="Ribosomal_uS2_CS"/>
</dbReference>
<name>A0AAN6MXF8_9PEZI</name>
<keyword evidence="6" id="KW-1185">Reference proteome</keyword>
<reference evidence="6" key="1">
    <citation type="journal article" date="2023" name="Mol. Phylogenet. Evol.">
        <title>Genome-scale phylogeny and comparative genomics of the fungal order Sordariales.</title>
        <authorList>
            <person name="Hensen N."/>
            <person name="Bonometti L."/>
            <person name="Westerberg I."/>
            <person name="Brannstrom I.O."/>
            <person name="Guillou S."/>
            <person name="Cros-Aarteil S."/>
            <person name="Calhoun S."/>
            <person name="Haridas S."/>
            <person name="Kuo A."/>
            <person name="Mondo S."/>
            <person name="Pangilinan J."/>
            <person name="Riley R."/>
            <person name="LaButti K."/>
            <person name="Andreopoulos B."/>
            <person name="Lipzen A."/>
            <person name="Chen C."/>
            <person name="Yan M."/>
            <person name="Daum C."/>
            <person name="Ng V."/>
            <person name="Clum A."/>
            <person name="Steindorff A."/>
            <person name="Ohm R.A."/>
            <person name="Martin F."/>
            <person name="Silar P."/>
            <person name="Natvig D.O."/>
            <person name="Lalanne C."/>
            <person name="Gautier V."/>
            <person name="Ament-Velasquez S.L."/>
            <person name="Kruys A."/>
            <person name="Hutchinson M.I."/>
            <person name="Powell A.J."/>
            <person name="Barry K."/>
            <person name="Miller A.N."/>
            <person name="Grigoriev I.V."/>
            <person name="Debuchy R."/>
            <person name="Gladieux P."/>
            <person name="Hiltunen Thoren M."/>
            <person name="Johannesson H."/>
        </authorList>
    </citation>
    <scope>NUCLEOTIDE SEQUENCE [LARGE SCALE GENOMIC DNA]</scope>
    <source>
        <strain evidence="6">CBS 340.73</strain>
    </source>
</reference>
<proteinExistence type="inferred from homology"/>
<dbReference type="PROSITE" id="PS00962">
    <property type="entry name" value="RIBOSOMAL_S2_1"/>
    <property type="match status" value="1"/>
</dbReference>
<dbReference type="GO" id="GO:0006412">
    <property type="term" value="P:translation"/>
    <property type="evidence" value="ECO:0007669"/>
    <property type="project" value="InterPro"/>
</dbReference>
<dbReference type="GO" id="GO:0005763">
    <property type="term" value="C:mitochondrial small ribosomal subunit"/>
    <property type="evidence" value="ECO:0007669"/>
    <property type="project" value="TreeGrafter"/>
</dbReference>
<dbReference type="Gene3D" id="3.40.50.10490">
    <property type="entry name" value="Glucose-6-phosphate isomerase like protein, domain 1"/>
    <property type="match status" value="1"/>
</dbReference>
<dbReference type="Proteomes" id="UP001303473">
    <property type="component" value="Unassembled WGS sequence"/>
</dbReference>